<accession>A0A4P1RFU4</accession>
<dbReference type="AlphaFoldDB" id="A0A4P1RFU4"/>
<evidence type="ECO:0008006" key="4">
    <source>
        <dbReference type="Google" id="ProtNLM"/>
    </source>
</evidence>
<evidence type="ECO:0000313" key="2">
    <source>
        <dbReference type="EMBL" id="OIW10145.1"/>
    </source>
</evidence>
<reference evidence="2 3" key="1">
    <citation type="journal article" date="2017" name="Plant Biotechnol. J.">
        <title>A comprehensive draft genome sequence for lupin (Lupinus angustifolius), an emerging health food: insights into plant-microbe interactions and legume evolution.</title>
        <authorList>
            <person name="Hane J.K."/>
            <person name="Ming Y."/>
            <person name="Kamphuis L.G."/>
            <person name="Nelson M.N."/>
            <person name="Garg G."/>
            <person name="Atkins C.A."/>
            <person name="Bayer P.E."/>
            <person name="Bravo A."/>
            <person name="Bringans S."/>
            <person name="Cannon S."/>
            <person name="Edwards D."/>
            <person name="Foley R."/>
            <person name="Gao L.L."/>
            <person name="Harrison M.J."/>
            <person name="Huang W."/>
            <person name="Hurgobin B."/>
            <person name="Li S."/>
            <person name="Liu C.W."/>
            <person name="McGrath A."/>
            <person name="Morahan G."/>
            <person name="Murray J."/>
            <person name="Weller J."/>
            <person name="Jian J."/>
            <person name="Singh K.B."/>
        </authorList>
    </citation>
    <scope>NUCLEOTIDE SEQUENCE [LARGE SCALE GENOMIC DNA]</scope>
    <source>
        <strain evidence="3">cv. Tanjil</strain>
        <tissue evidence="2">Whole plant</tissue>
    </source>
</reference>
<evidence type="ECO:0000256" key="1">
    <source>
        <dbReference type="SAM" id="SignalP"/>
    </source>
</evidence>
<dbReference type="Proteomes" id="UP000188354">
    <property type="component" value="Chromosome LG06"/>
</dbReference>
<dbReference type="Gramene" id="OIW10145">
    <property type="protein sequence ID" value="OIW10145"/>
    <property type="gene ID" value="TanjilG_27896"/>
</dbReference>
<evidence type="ECO:0000313" key="3">
    <source>
        <dbReference type="Proteomes" id="UP000188354"/>
    </source>
</evidence>
<feature type="chain" id="PRO_5020022707" description="CLAVATA3/ESR (CLE)-related protein" evidence="1">
    <location>
        <begin position="26"/>
        <end position="70"/>
    </location>
</feature>
<organism evidence="2 3">
    <name type="scientific">Lupinus angustifolius</name>
    <name type="common">Narrow-leaved blue lupine</name>
    <dbReference type="NCBI Taxonomy" id="3871"/>
    <lineage>
        <taxon>Eukaryota</taxon>
        <taxon>Viridiplantae</taxon>
        <taxon>Streptophyta</taxon>
        <taxon>Embryophyta</taxon>
        <taxon>Tracheophyta</taxon>
        <taxon>Spermatophyta</taxon>
        <taxon>Magnoliopsida</taxon>
        <taxon>eudicotyledons</taxon>
        <taxon>Gunneridae</taxon>
        <taxon>Pentapetalae</taxon>
        <taxon>rosids</taxon>
        <taxon>fabids</taxon>
        <taxon>Fabales</taxon>
        <taxon>Fabaceae</taxon>
        <taxon>Papilionoideae</taxon>
        <taxon>50 kb inversion clade</taxon>
        <taxon>genistoids sensu lato</taxon>
        <taxon>core genistoids</taxon>
        <taxon>Genisteae</taxon>
        <taxon>Lupinus</taxon>
    </lineage>
</organism>
<protein>
    <recommendedName>
        <fullName evidence="4">CLAVATA3/ESR (CLE)-related protein</fullName>
    </recommendedName>
</protein>
<keyword evidence="1" id="KW-0732">Signal</keyword>
<proteinExistence type="predicted"/>
<gene>
    <name evidence="2" type="ORF">TanjilG_27896</name>
</gene>
<dbReference type="EMBL" id="CM007366">
    <property type="protein sequence ID" value="OIW10145.1"/>
    <property type="molecule type" value="Genomic_DNA"/>
</dbReference>
<keyword evidence="3" id="KW-1185">Reference proteome</keyword>
<feature type="signal peptide" evidence="1">
    <location>
        <begin position="1"/>
        <end position="25"/>
    </location>
</feature>
<sequence>MMVTLARSIMGCIFLMLLLSAGSETRPLNPTMVSNMLRRSIGTPIRPITEASEVYGNKRLSPGGPDAHHH</sequence>
<name>A0A4P1RFU4_LUPAN</name>